<comment type="caution">
    <text evidence="2">The sequence shown here is derived from an EMBL/GenBank/DDBJ whole genome shotgun (WGS) entry which is preliminary data.</text>
</comment>
<proteinExistence type="predicted"/>
<feature type="transmembrane region" description="Helical" evidence="1">
    <location>
        <begin position="117"/>
        <end position="138"/>
    </location>
</feature>
<keyword evidence="1" id="KW-0812">Transmembrane</keyword>
<keyword evidence="3" id="KW-1185">Reference proteome</keyword>
<dbReference type="Pfam" id="PF04307">
    <property type="entry name" value="YdjM"/>
    <property type="match status" value="1"/>
</dbReference>
<dbReference type="EMBL" id="SNYN01000001">
    <property type="protein sequence ID" value="TDQ55555.1"/>
    <property type="molecule type" value="Genomic_DNA"/>
</dbReference>
<feature type="transmembrane region" description="Helical" evidence="1">
    <location>
        <begin position="234"/>
        <end position="252"/>
    </location>
</feature>
<gene>
    <name evidence="2" type="ORF">EV190_101887</name>
</gene>
<name>A0A4R6V541_9ACTN</name>
<dbReference type="RefSeq" id="WP_341770515.1">
    <property type="nucleotide sequence ID" value="NZ_SNYN01000001.1"/>
</dbReference>
<protein>
    <submittedName>
        <fullName evidence="2">LexA-binding, inner membrane-associated putative hydrolase</fullName>
    </submittedName>
</protein>
<accession>A0A4R6V541</accession>
<dbReference type="Proteomes" id="UP000295281">
    <property type="component" value="Unassembled WGS sequence"/>
</dbReference>
<evidence type="ECO:0000313" key="2">
    <source>
        <dbReference type="EMBL" id="TDQ55555.1"/>
    </source>
</evidence>
<feature type="transmembrane region" description="Helical" evidence="1">
    <location>
        <begin position="178"/>
        <end position="206"/>
    </location>
</feature>
<keyword evidence="1" id="KW-1133">Transmembrane helix</keyword>
<dbReference type="GO" id="GO:0016787">
    <property type="term" value="F:hydrolase activity"/>
    <property type="evidence" value="ECO:0007669"/>
    <property type="project" value="UniProtKB-KW"/>
</dbReference>
<evidence type="ECO:0000313" key="3">
    <source>
        <dbReference type="Proteomes" id="UP000295281"/>
    </source>
</evidence>
<dbReference type="AlphaFoldDB" id="A0A4R6V541"/>
<reference evidence="2 3" key="1">
    <citation type="submission" date="2019-03" db="EMBL/GenBank/DDBJ databases">
        <title>Genomic Encyclopedia of Type Strains, Phase IV (KMG-IV): sequencing the most valuable type-strain genomes for metagenomic binning, comparative biology and taxonomic classification.</title>
        <authorList>
            <person name="Goeker M."/>
        </authorList>
    </citation>
    <scope>NUCLEOTIDE SEQUENCE [LARGE SCALE GENOMIC DNA]</scope>
    <source>
        <strain evidence="2 3">DSM 46770</strain>
    </source>
</reference>
<dbReference type="InterPro" id="IPR007404">
    <property type="entry name" value="YdjM-like"/>
</dbReference>
<keyword evidence="2" id="KW-0378">Hydrolase</keyword>
<sequence>MMGFSHAATGVLAGIAVTAPLHVAVGGPQGPVGLAAWAVLGAGAALVPDLDHPSSTVTRSQGFVTGLLSRGARSLSLAVYDFTRTPADDSGGGHRHLLHTPAFAVAVGALTGLACQLSWWATTATVWFLSFLALRGLVRRLVRGGARRLLASWAGSAVAAAAATALFLSSWAGQPPGWVVGAAVALGMVVHSLGDALTPAGVPLAWPVPVRGRRWAMLGAPRWMRFRTGTWPEWVVRAGSLVGTVAVGYALVA</sequence>
<feature type="transmembrane region" description="Helical" evidence="1">
    <location>
        <begin position="150"/>
        <end position="172"/>
    </location>
</feature>
<evidence type="ECO:0000256" key="1">
    <source>
        <dbReference type="SAM" id="Phobius"/>
    </source>
</evidence>
<keyword evidence="1" id="KW-0472">Membrane</keyword>
<organism evidence="2 3">
    <name type="scientific">Actinorugispora endophytica</name>
    <dbReference type="NCBI Taxonomy" id="1605990"/>
    <lineage>
        <taxon>Bacteria</taxon>
        <taxon>Bacillati</taxon>
        <taxon>Actinomycetota</taxon>
        <taxon>Actinomycetes</taxon>
        <taxon>Streptosporangiales</taxon>
        <taxon>Nocardiopsidaceae</taxon>
        <taxon>Actinorugispora</taxon>
    </lineage>
</organism>